<evidence type="ECO:0000313" key="2">
    <source>
        <dbReference type="Proteomes" id="UP000663175"/>
    </source>
</evidence>
<dbReference type="EMBL" id="MT701593">
    <property type="protein sequence ID" value="QPB09593.1"/>
    <property type="molecule type" value="Genomic_DNA"/>
</dbReference>
<name>A0A873WGX8_9CAUD</name>
<proteinExistence type="predicted"/>
<sequence>MDLYVKPLFGIKDVSFEAATPDDEPKAVVTLEGQGGLIFRVHMEPSEWRWLAIDLHKKKEAEDERLGE</sequence>
<keyword evidence="2" id="KW-1185">Reference proteome</keyword>
<accession>A0A873WGX8</accession>
<reference evidence="1" key="1">
    <citation type="submission" date="2020-07" db="EMBL/GenBank/DDBJ databases">
        <title>Complete genome sequence of Streptomyces phage Sycamore.</title>
        <authorList>
            <person name="Zhang X.-H."/>
            <person name="Rivera M."/>
            <person name="Marquez A."/>
            <person name="Clark J.D."/>
            <person name="Hernandez I."/>
            <person name="Liu M."/>
            <person name="Burrowes B.H."/>
        </authorList>
    </citation>
    <scope>NUCLEOTIDE SEQUENCE</scope>
</reference>
<protein>
    <submittedName>
        <fullName evidence="1">Uncharacterized protein</fullName>
    </submittedName>
</protein>
<gene>
    <name evidence="1" type="ORF">CPT_Sycamore_053</name>
</gene>
<dbReference type="Proteomes" id="UP000663175">
    <property type="component" value="Segment"/>
</dbReference>
<evidence type="ECO:0000313" key="1">
    <source>
        <dbReference type="EMBL" id="QPB09593.1"/>
    </source>
</evidence>
<organism evidence="1 2">
    <name type="scientific">Streptomyces phage Sycamore</name>
    <dbReference type="NCBI Taxonomy" id="2767589"/>
    <lineage>
        <taxon>Viruses</taxon>
        <taxon>Duplodnaviria</taxon>
        <taxon>Heunggongvirae</taxon>
        <taxon>Uroviricota</taxon>
        <taxon>Caudoviricetes</taxon>
        <taxon>Colingsworthviridae</taxon>
        <taxon>Sycamorevirus</taxon>
        <taxon>Sycamorevirus sycamore</taxon>
    </lineage>
</organism>